<dbReference type="InterPro" id="IPR005181">
    <property type="entry name" value="SASA"/>
</dbReference>
<feature type="signal peptide" evidence="2">
    <location>
        <begin position="1"/>
        <end position="22"/>
    </location>
</feature>
<dbReference type="Proteomes" id="UP000828390">
    <property type="component" value="Unassembled WGS sequence"/>
</dbReference>
<dbReference type="Pfam" id="PF03629">
    <property type="entry name" value="SASA"/>
    <property type="match status" value="1"/>
</dbReference>
<keyword evidence="5" id="KW-1185">Reference proteome</keyword>
<comment type="caution">
    <text evidence="4">The sequence shown here is derived from an EMBL/GenBank/DDBJ whole genome shotgun (WGS) entry which is preliminary data.</text>
</comment>
<dbReference type="SUPFAM" id="SSF52266">
    <property type="entry name" value="SGNH hydrolase"/>
    <property type="match status" value="1"/>
</dbReference>
<evidence type="ECO:0000256" key="2">
    <source>
        <dbReference type="SAM" id="SignalP"/>
    </source>
</evidence>
<sequence>MGGIRFYFCLILHISVFHYNDAAVRFANYYANHMVLQKAPAQAHIWGTGGAVGQSVTVVMDGKTVATLAANDAGVWEVLLPATVAGGPHNISVTSNGTTVSLRDVLFGDVWICSGQSNMEYSMNGIQNYSALVTTAMQRNNLRIFRLDHNAVNRPTKEPAIVFTWQAPGQDWQTDYFSAVCLIFAIELSQNLTQPFGMVETNWGGTPVEAWSSPEALAACPQQKKKRAMDPNLPSVLYNGMIAPILPMTIFGAIWYQGESNAGRPHLYACQFKAMISDWRTKFHQASKNQTSNMFPFGFVQLAPFRNTTIKAGFSDIRWAQTAEYGYVPNPTLTNVFMAVAMDLPDYDSPQGSIHPRYKEDIAARLALGARGVAYGQKNIDYQGPFPTRFSLTGQRMTIEYDNGNSDIAIRTTNGFEICCGPTESQVCQATGWIAAPISGHGPTSVTLDNSGCHGNSHIVAGVRYAWEESPCDFKKCAVYGLGTNLPAPPFVKNAPFN</sequence>
<dbReference type="AlphaFoldDB" id="A0A9D4N2A1"/>
<protein>
    <recommendedName>
        <fullName evidence="3">Sialate O-acetylesterase domain-containing protein</fullName>
    </recommendedName>
</protein>
<name>A0A9D4N2A1_DREPO</name>
<dbReference type="Gene3D" id="3.40.50.1110">
    <property type="entry name" value="SGNH hydrolase"/>
    <property type="match status" value="1"/>
</dbReference>
<evidence type="ECO:0000313" key="5">
    <source>
        <dbReference type="Proteomes" id="UP000828390"/>
    </source>
</evidence>
<dbReference type="OrthoDB" id="42638at2759"/>
<dbReference type="PANTHER" id="PTHR22901">
    <property type="entry name" value="SIALATE O-ACETYLESTERASE"/>
    <property type="match status" value="1"/>
</dbReference>
<accession>A0A9D4N2A1</accession>
<dbReference type="EMBL" id="JAIWYP010000001">
    <property type="protein sequence ID" value="KAH3888288.1"/>
    <property type="molecule type" value="Genomic_DNA"/>
</dbReference>
<keyword evidence="2" id="KW-0732">Signal</keyword>
<evidence type="ECO:0000259" key="3">
    <source>
        <dbReference type="Pfam" id="PF03629"/>
    </source>
</evidence>
<dbReference type="InterPro" id="IPR036514">
    <property type="entry name" value="SGNH_hydro_sf"/>
</dbReference>
<reference evidence="4" key="1">
    <citation type="journal article" date="2019" name="bioRxiv">
        <title>The Genome of the Zebra Mussel, Dreissena polymorpha: A Resource for Invasive Species Research.</title>
        <authorList>
            <person name="McCartney M.A."/>
            <person name="Auch B."/>
            <person name="Kono T."/>
            <person name="Mallez S."/>
            <person name="Zhang Y."/>
            <person name="Obille A."/>
            <person name="Becker A."/>
            <person name="Abrahante J.E."/>
            <person name="Garbe J."/>
            <person name="Badalamenti J.P."/>
            <person name="Herman A."/>
            <person name="Mangelson H."/>
            <person name="Liachko I."/>
            <person name="Sullivan S."/>
            <person name="Sone E.D."/>
            <person name="Koren S."/>
            <person name="Silverstein K.A.T."/>
            <person name="Beckman K.B."/>
            <person name="Gohl D.M."/>
        </authorList>
    </citation>
    <scope>NUCLEOTIDE SEQUENCE</scope>
    <source>
        <strain evidence="4">Duluth1</strain>
        <tissue evidence="4">Whole animal</tissue>
    </source>
</reference>
<dbReference type="GO" id="GO:0001681">
    <property type="term" value="F:sialate O-acetylesterase activity"/>
    <property type="evidence" value="ECO:0007669"/>
    <property type="project" value="InterPro"/>
</dbReference>
<keyword evidence="1" id="KW-0378">Hydrolase</keyword>
<reference evidence="4" key="2">
    <citation type="submission" date="2020-11" db="EMBL/GenBank/DDBJ databases">
        <authorList>
            <person name="McCartney M.A."/>
            <person name="Auch B."/>
            <person name="Kono T."/>
            <person name="Mallez S."/>
            <person name="Becker A."/>
            <person name="Gohl D.M."/>
            <person name="Silverstein K.A.T."/>
            <person name="Koren S."/>
            <person name="Bechman K.B."/>
            <person name="Herman A."/>
            <person name="Abrahante J.E."/>
            <person name="Garbe J."/>
        </authorList>
    </citation>
    <scope>NUCLEOTIDE SEQUENCE</scope>
    <source>
        <strain evidence="4">Duluth1</strain>
        <tissue evidence="4">Whole animal</tissue>
    </source>
</reference>
<dbReference type="GO" id="GO:0005975">
    <property type="term" value="P:carbohydrate metabolic process"/>
    <property type="evidence" value="ECO:0007669"/>
    <property type="project" value="TreeGrafter"/>
</dbReference>
<dbReference type="InterPro" id="IPR039329">
    <property type="entry name" value="SIAE"/>
</dbReference>
<gene>
    <name evidence="4" type="ORF">DPMN_012320</name>
</gene>
<organism evidence="4 5">
    <name type="scientific">Dreissena polymorpha</name>
    <name type="common">Zebra mussel</name>
    <name type="synonym">Mytilus polymorpha</name>
    <dbReference type="NCBI Taxonomy" id="45954"/>
    <lineage>
        <taxon>Eukaryota</taxon>
        <taxon>Metazoa</taxon>
        <taxon>Spiralia</taxon>
        <taxon>Lophotrochozoa</taxon>
        <taxon>Mollusca</taxon>
        <taxon>Bivalvia</taxon>
        <taxon>Autobranchia</taxon>
        <taxon>Heteroconchia</taxon>
        <taxon>Euheterodonta</taxon>
        <taxon>Imparidentia</taxon>
        <taxon>Neoheterodontei</taxon>
        <taxon>Myida</taxon>
        <taxon>Dreissenoidea</taxon>
        <taxon>Dreissenidae</taxon>
        <taxon>Dreissena</taxon>
    </lineage>
</organism>
<evidence type="ECO:0000313" key="4">
    <source>
        <dbReference type="EMBL" id="KAH3888288.1"/>
    </source>
</evidence>
<feature type="domain" description="Sialate O-acetylesterase" evidence="3">
    <location>
        <begin position="109"/>
        <end position="345"/>
    </location>
</feature>
<dbReference type="PANTHER" id="PTHR22901:SF0">
    <property type="entry name" value="SIALATE O-ACETYLESTERASE"/>
    <property type="match status" value="1"/>
</dbReference>
<proteinExistence type="predicted"/>
<feature type="chain" id="PRO_5038680274" description="Sialate O-acetylesterase domain-containing protein" evidence="2">
    <location>
        <begin position="23"/>
        <end position="498"/>
    </location>
</feature>
<evidence type="ECO:0000256" key="1">
    <source>
        <dbReference type="ARBA" id="ARBA00022801"/>
    </source>
</evidence>